<dbReference type="Proteomes" id="UP001150266">
    <property type="component" value="Unassembled WGS sequence"/>
</dbReference>
<keyword evidence="2" id="KW-1185">Reference proteome</keyword>
<proteinExistence type="predicted"/>
<comment type="caution">
    <text evidence="1">The sequence shown here is derived from an EMBL/GenBank/DDBJ whole genome shotgun (WGS) entry which is preliminary data.</text>
</comment>
<evidence type="ECO:0000313" key="1">
    <source>
        <dbReference type="EMBL" id="KAJ4478423.1"/>
    </source>
</evidence>
<name>A0A9W9AAQ2_9AGAR</name>
<organism evidence="1 2">
    <name type="scientific">Lentinula aciculospora</name>
    <dbReference type="NCBI Taxonomy" id="153920"/>
    <lineage>
        <taxon>Eukaryota</taxon>
        <taxon>Fungi</taxon>
        <taxon>Dikarya</taxon>
        <taxon>Basidiomycota</taxon>
        <taxon>Agaricomycotina</taxon>
        <taxon>Agaricomycetes</taxon>
        <taxon>Agaricomycetidae</taxon>
        <taxon>Agaricales</taxon>
        <taxon>Marasmiineae</taxon>
        <taxon>Omphalotaceae</taxon>
        <taxon>Lentinula</taxon>
    </lineage>
</organism>
<gene>
    <name evidence="1" type="ORF">J3R30DRAFT_3404468</name>
</gene>
<dbReference type="AlphaFoldDB" id="A0A9W9AAQ2"/>
<reference evidence="1" key="1">
    <citation type="submission" date="2022-08" db="EMBL/GenBank/DDBJ databases">
        <title>A Global Phylogenomic Analysis of the Shiitake Genus Lentinula.</title>
        <authorList>
            <consortium name="DOE Joint Genome Institute"/>
            <person name="Sierra-Patev S."/>
            <person name="Min B."/>
            <person name="Naranjo-Ortiz M."/>
            <person name="Looney B."/>
            <person name="Konkel Z."/>
            <person name="Slot J.C."/>
            <person name="Sakamoto Y."/>
            <person name="Steenwyk J.L."/>
            <person name="Rokas A."/>
            <person name="Carro J."/>
            <person name="Camarero S."/>
            <person name="Ferreira P."/>
            <person name="Molpeceres G."/>
            <person name="Ruiz-Duenas F.J."/>
            <person name="Serrano A."/>
            <person name="Henrissat B."/>
            <person name="Drula E."/>
            <person name="Hughes K.W."/>
            <person name="Mata J.L."/>
            <person name="Ishikawa N.K."/>
            <person name="Vargas-Isla R."/>
            <person name="Ushijima S."/>
            <person name="Smith C.A."/>
            <person name="Ahrendt S."/>
            <person name="Andreopoulos W."/>
            <person name="He G."/>
            <person name="Labutti K."/>
            <person name="Lipzen A."/>
            <person name="Ng V."/>
            <person name="Riley R."/>
            <person name="Sandor L."/>
            <person name="Barry K."/>
            <person name="Martinez A.T."/>
            <person name="Xiao Y."/>
            <person name="Gibbons J.G."/>
            <person name="Terashima K."/>
            <person name="Grigoriev I.V."/>
            <person name="Hibbett D.S."/>
        </authorList>
    </citation>
    <scope>NUCLEOTIDE SEQUENCE</scope>
    <source>
        <strain evidence="1">JLM2183</strain>
    </source>
</reference>
<dbReference type="EMBL" id="JAOTPV010000009">
    <property type="protein sequence ID" value="KAJ4478423.1"/>
    <property type="molecule type" value="Genomic_DNA"/>
</dbReference>
<dbReference type="OrthoDB" id="3052647at2759"/>
<evidence type="ECO:0000313" key="2">
    <source>
        <dbReference type="Proteomes" id="UP001150266"/>
    </source>
</evidence>
<accession>A0A9W9AAQ2</accession>
<sequence length="204" mass="22709">MINVTNYSKSDWYFDYITSESLANLILNGEVLQAGNAELIDASNYSMLTFESGWSDGIDGTFSSLYGGKASNVSDVAAYQVNDQDPVTIPLPAVLPSVTSSANQLLFTADNLNVGEHTVPVIFNGTQSGMPLEIGVFLRKITHTRATSIACFAFFGPSFNYTLRVNPFWIEFWSYSWCRFWLYLSDHASHYDRIAEETKESATC</sequence>
<protein>
    <submittedName>
        <fullName evidence="1">Uncharacterized protein</fullName>
    </submittedName>
</protein>